<evidence type="ECO:0000259" key="2">
    <source>
        <dbReference type="PROSITE" id="PS50943"/>
    </source>
</evidence>
<accession>A0AAQ3ESM2</accession>
<dbReference type="Proteomes" id="UP001229422">
    <property type="component" value="Chromosome"/>
</dbReference>
<dbReference type="InterPro" id="IPR001387">
    <property type="entry name" value="Cro/C1-type_HTH"/>
</dbReference>
<dbReference type="GO" id="GO:0003677">
    <property type="term" value="F:DNA binding"/>
    <property type="evidence" value="ECO:0007669"/>
    <property type="project" value="UniProtKB-KW"/>
</dbReference>
<dbReference type="SMART" id="SM00530">
    <property type="entry name" value="HTH_XRE"/>
    <property type="match status" value="1"/>
</dbReference>
<evidence type="ECO:0000313" key="4">
    <source>
        <dbReference type="Proteomes" id="UP001229422"/>
    </source>
</evidence>
<keyword evidence="1" id="KW-0238">DNA-binding</keyword>
<dbReference type="CDD" id="cd00093">
    <property type="entry name" value="HTH_XRE"/>
    <property type="match status" value="1"/>
</dbReference>
<gene>
    <name evidence="3" type="ORF">QL281_07755</name>
</gene>
<protein>
    <submittedName>
        <fullName evidence="3">Helix-turn-helix transcriptional regulator</fullName>
    </submittedName>
</protein>
<dbReference type="InterPro" id="IPR010982">
    <property type="entry name" value="Lambda_DNA-bd_dom_sf"/>
</dbReference>
<dbReference type="SUPFAM" id="SSF47413">
    <property type="entry name" value="lambda repressor-like DNA-binding domains"/>
    <property type="match status" value="1"/>
</dbReference>
<feature type="domain" description="HTH cro/C1-type" evidence="2">
    <location>
        <begin position="9"/>
        <end position="62"/>
    </location>
</feature>
<proteinExistence type="predicted"/>
<sequence length="131" mass="15406">MNNLVGEKIKKLRKEKGLTQKSVAEKLNITDSYLSKIEKGQPPSLTLLNKFADFFNVDRSYFFIDESELNNFSETEKELIFEPDLSLENVKEKFNFFKLDDKEITDDELKFMIRVLKAYRISKNDPDSHDD</sequence>
<dbReference type="RefSeq" id="WP_128993393.1">
    <property type="nucleotide sequence ID" value="NZ_CP035400.1"/>
</dbReference>
<name>A0AAQ3ESM2_BACIU</name>
<dbReference type="PANTHER" id="PTHR46558:SF4">
    <property type="entry name" value="DNA-BIDING PHAGE PROTEIN"/>
    <property type="match status" value="1"/>
</dbReference>
<evidence type="ECO:0000256" key="1">
    <source>
        <dbReference type="ARBA" id="ARBA00023125"/>
    </source>
</evidence>
<dbReference type="PROSITE" id="PS50943">
    <property type="entry name" value="HTH_CROC1"/>
    <property type="match status" value="1"/>
</dbReference>
<dbReference type="Gene3D" id="1.10.260.40">
    <property type="entry name" value="lambda repressor-like DNA-binding domains"/>
    <property type="match status" value="1"/>
</dbReference>
<dbReference type="AlphaFoldDB" id="A0AAQ3ESM2"/>
<organism evidence="3 4">
    <name type="scientific">Bacillus subtilis</name>
    <dbReference type="NCBI Taxonomy" id="1423"/>
    <lineage>
        <taxon>Bacteria</taxon>
        <taxon>Bacillati</taxon>
        <taxon>Bacillota</taxon>
        <taxon>Bacilli</taxon>
        <taxon>Bacillales</taxon>
        <taxon>Bacillaceae</taxon>
        <taxon>Bacillus</taxon>
    </lineage>
</organism>
<reference evidence="3" key="1">
    <citation type="submission" date="2023-05" db="EMBL/GenBank/DDBJ databases">
        <title>Complete genome sequence of Bacillus subtilis SRCM117797 isolated from Soybean paste.</title>
        <authorList>
            <person name="Abraha H.B."/>
            <person name="Kim K.-P."/>
            <person name="Ryu M.-S."/>
            <person name="Jeong D.-Y."/>
        </authorList>
    </citation>
    <scope>NUCLEOTIDE SEQUENCE</scope>
    <source>
        <strain evidence="3">SRCM117797</strain>
    </source>
</reference>
<evidence type="ECO:0000313" key="3">
    <source>
        <dbReference type="EMBL" id="WHM22916.1"/>
    </source>
</evidence>
<dbReference type="PANTHER" id="PTHR46558">
    <property type="entry name" value="TRACRIPTIONAL REGULATORY PROTEIN-RELATED-RELATED"/>
    <property type="match status" value="1"/>
</dbReference>
<dbReference type="EMBL" id="CP125292">
    <property type="protein sequence ID" value="WHM22916.1"/>
    <property type="molecule type" value="Genomic_DNA"/>
</dbReference>
<dbReference type="Pfam" id="PF01381">
    <property type="entry name" value="HTH_3"/>
    <property type="match status" value="1"/>
</dbReference>